<gene>
    <name evidence="2" type="ORF">KC669_01515</name>
</gene>
<proteinExistence type="predicted"/>
<dbReference type="Proteomes" id="UP000714915">
    <property type="component" value="Unassembled WGS sequence"/>
</dbReference>
<protein>
    <submittedName>
        <fullName evidence="2">Uncharacterized protein</fullName>
    </submittedName>
</protein>
<feature type="transmembrane region" description="Helical" evidence="1">
    <location>
        <begin position="62"/>
        <end position="81"/>
    </location>
</feature>
<keyword evidence="1" id="KW-1133">Transmembrane helix</keyword>
<comment type="caution">
    <text evidence="2">The sequence shown here is derived from an EMBL/GenBank/DDBJ whole genome shotgun (WGS) entry which is preliminary data.</text>
</comment>
<sequence>MNPQQLEKEVKKLELSNKALRKELDWFASYTNRFYPAVIFLVASIVYFSTTDNQTILESIKLSIIYTLLFALSDLVFARLFKWIWNRFIKKD</sequence>
<keyword evidence="1" id="KW-0812">Transmembrane</keyword>
<evidence type="ECO:0000256" key="1">
    <source>
        <dbReference type="SAM" id="Phobius"/>
    </source>
</evidence>
<reference evidence="2" key="1">
    <citation type="submission" date="2020-04" db="EMBL/GenBank/DDBJ databases">
        <authorList>
            <person name="Zhang T."/>
        </authorList>
    </citation>
    <scope>NUCLEOTIDE SEQUENCE</scope>
    <source>
        <strain evidence="2">HKST-UBA09</strain>
    </source>
</reference>
<accession>A0A955LAJ3</accession>
<evidence type="ECO:0000313" key="3">
    <source>
        <dbReference type="Proteomes" id="UP000714915"/>
    </source>
</evidence>
<name>A0A955LAJ3_9BACT</name>
<keyword evidence="1" id="KW-0472">Membrane</keyword>
<dbReference type="AlphaFoldDB" id="A0A955LAJ3"/>
<evidence type="ECO:0000313" key="2">
    <source>
        <dbReference type="EMBL" id="MCA9386692.1"/>
    </source>
</evidence>
<reference evidence="2" key="2">
    <citation type="journal article" date="2021" name="Microbiome">
        <title>Successional dynamics and alternative stable states in a saline activated sludge microbial community over 9 years.</title>
        <authorList>
            <person name="Wang Y."/>
            <person name="Ye J."/>
            <person name="Ju F."/>
            <person name="Liu L."/>
            <person name="Boyd J.A."/>
            <person name="Deng Y."/>
            <person name="Parks D.H."/>
            <person name="Jiang X."/>
            <person name="Yin X."/>
            <person name="Woodcroft B.J."/>
            <person name="Tyson G.W."/>
            <person name="Hugenholtz P."/>
            <person name="Polz M.F."/>
            <person name="Zhang T."/>
        </authorList>
    </citation>
    <scope>NUCLEOTIDE SEQUENCE</scope>
    <source>
        <strain evidence="2">HKST-UBA09</strain>
    </source>
</reference>
<organism evidence="2 3">
    <name type="scientific">Candidatus Dojkabacteria bacterium</name>
    <dbReference type="NCBI Taxonomy" id="2099670"/>
    <lineage>
        <taxon>Bacteria</taxon>
        <taxon>Candidatus Dojkabacteria</taxon>
    </lineage>
</organism>
<feature type="transmembrane region" description="Helical" evidence="1">
    <location>
        <begin position="34"/>
        <end position="50"/>
    </location>
</feature>
<dbReference type="EMBL" id="JAGQLF010000011">
    <property type="protein sequence ID" value="MCA9386692.1"/>
    <property type="molecule type" value="Genomic_DNA"/>
</dbReference>